<keyword evidence="2" id="KW-1185">Reference proteome</keyword>
<comment type="caution">
    <text evidence="1">The sequence shown here is derived from an EMBL/GenBank/DDBJ whole genome shotgun (WGS) entry which is preliminary data.</text>
</comment>
<dbReference type="InterPro" id="IPR043129">
    <property type="entry name" value="ATPase_NBD"/>
</dbReference>
<dbReference type="PIRSF" id="PIRSF019169">
    <property type="entry name" value="PilM"/>
    <property type="match status" value="1"/>
</dbReference>
<sequence>MFQLKRKKPSLLGIDISSTSIKVVELSQTDSGYRVESLAVEPLPANAVAEKNIQDVEAVGESLVKALKKSGSKCKLTALAVPGSSVITKVITMPASLSDAEMEAQIELEADQYIPYPLEEINLDFQVLGETEANPDTVDVLLAASRSENVEMRTAVAEIAGLTAKLIDVEAYTIEKATSLLSTQTKVSDDEDDSDGSDSFVVAVLDVGATMTSLNVIENGELIYTREQAFGGKQLTEEIMRRYGLAYEEAGRLKKVGGLPDNYIPEVLEPFKENMAQQVSRFLQFFYTAGQHESVDMIALAGGCASIPGIDELIASQLEIETIIANPFAEMDLSNKVNSQALSNDAPALMIACGLAMRSFD</sequence>
<dbReference type="SUPFAM" id="SSF53067">
    <property type="entry name" value="Actin-like ATPase domain"/>
    <property type="match status" value="2"/>
</dbReference>
<dbReference type="EMBL" id="QFXC01000013">
    <property type="protein sequence ID" value="RDH81653.1"/>
    <property type="molecule type" value="Genomic_DNA"/>
</dbReference>
<dbReference type="PANTHER" id="PTHR32432:SF3">
    <property type="entry name" value="ETHANOLAMINE UTILIZATION PROTEIN EUTJ"/>
    <property type="match status" value="1"/>
</dbReference>
<accession>A0A370D9T4</accession>
<protein>
    <submittedName>
        <fullName evidence="1">Pilus assembly protein PilM</fullName>
    </submittedName>
</protein>
<dbReference type="Proteomes" id="UP000254266">
    <property type="component" value="Unassembled WGS sequence"/>
</dbReference>
<dbReference type="AlphaFoldDB" id="A0A370D9T4"/>
<dbReference type="NCBIfam" id="TIGR01175">
    <property type="entry name" value="pilM"/>
    <property type="match status" value="1"/>
</dbReference>
<dbReference type="Pfam" id="PF11104">
    <property type="entry name" value="PilM_2"/>
    <property type="match status" value="1"/>
</dbReference>
<gene>
    <name evidence="1" type="ORF">DIZ80_16425</name>
</gene>
<dbReference type="InterPro" id="IPR050696">
    <property type="entry name" value="FtsA/MreB"/>
</dbReference>
<name>A0A370D9T4_9GAMM</name>
<evidence type="ECO:0000313" key="1">
    <source>
        <dbReference type="EMBL" id="RDH81653.1"/>
    </source>
</evidence>
<organism evidence="1 2">
    <name type="scientific">endosymbiont of Galathealinum brachiosum</name>
    <dbReference type="NCBI Taxonomy" id="2200906"/>
    <lineage>
        <taxon>Bacteria</taxon>
        <taxon>Pseudomonadati</taxon>
        <taxon>Pseudomonadota</taxon>
        <taxon>Gammaproteobacteria</taxon>
        <taxon>sulfur-oxidizing symbionts</taxon>
    </lineage>
</organism>
<dbReference type="InterPro" id="IPR005883">
    <property type="entry name" value="PilM"/>
</dbReference>
<dbReference type="PANTHER" id="PTHR32432">
    <property type="entry name" value="CELL DIVISION PROTEIN FTSA-RELATED"/>
    <property type="match status" value="1"/>
</dbReference>
<proteinExistence type="predicted"/>
<evidence type="ECO:0000313" key="2">
    <source>
        <dbReference type="Proteomes" id="UP000254266"/>
    </source>
</evidence>
<dbReference type="Gene3D" id="3.30.420.40">
    <property type="match status" value="2"/>
</dbReference>
<reference evidence="1 2" key="1">
    <citation type="journal article" date="2018" name="ISME J.">
        <title>Endosymbiont genomes yield clues of tubeworm success.</title>
        <authorList>
            <person name="Li Y."/>
            <person name="Liles M.R."/>
            <person name="Halanych K.M."/>
        </authorList>
    </citation>
    <scope>NUCLEOTIDE SEQUENCE [LARGE SCALE GENOMIC DNA]</scope>
    <source>
        <strain evidence="1">A1464</strain>
    </source>
</reference>
<dbReference type="CDD" id="cd24049">
    <property type="entry name" value="ASKHA_NBD_PilM"/>
    <property type="match status" value="1"/>
</dbReference>
<dbReference type="Gene3D" id="3.30.1490.300">
    <property type="match status" value="1"/>
</dbReference>